<dbReference type="SUPFAM" id="SSF51690">
    <property type="entry name" value="Nicotinate/Quinolinate PRTase C-terminal domain-like"/>
    <property type="match status" value="1"/>
</dbReference>
<evidence type="ECO:0000256" key="1">
    <source>
        <dbReference type="ARBA" id="ARBA00004790"/>
    </source>
</evidence>
<accession>A0A3M7RTR6</accession>
<name>A0A3M7RTR6_BRAPC</name>
<protein>
    <submittedName>
        <fullName evidence="2">Uncharacterized protein</fullName>
    </submittedName>
</protein>
<organism evidence="2 3">
    <name type="scientific">Brachionus plicatilis</name>
    <name type="common">Marine rotifer</name>
    <name type="synonym">Brachionus muelleri</name>
    <dbReference type="NCBI Taxonomy" id="10195"/>
    <lineage>
        <taxon>Eukaryota</taxon>
        <taxon>Metazoa</taxon>
        <taxon>Spiralia</taxon>
        <taxon>Gnathifera</taxon>
        <taxon>Rotifera</taxon>
        <taxon>Eurotatoria</taxon>
        <taxon>Monogononta</taxon>
        <taxon>Pseudotrocha</taxon>
        <taxon>Ploima</taxon>
        <taxon>Brachionidae</taxon>
        <taxon>Brachionus</taxon>
    </lineage>
</organism>
<gene>
    <name evidence="2" type="ORF">BpHYR1_013695</name>
</gene>
<dbReference type="EMBL" id="REGN01002660">
    <property type="protein sequence ID" value="RNA26859.1"/>
    <property type="molecule type" value="Genomic_DNA"/>
</dbReference>
<dbReference type="Proteomes" id="UP000276133">
    <property type="component" value="Unassembled WGS sequence"/>
</dbReference>
<dbReference type="GO" id="GO:0009435">
    <property type="term" value="P:NAD+ biosynthetic process"/>
    <property type="evidence" value="ECO:0007669"/>
    <property type="project" value="UniProtKB-UniPathway"/>
</dbReference>
<dbReference type="AlphaFoldDB" id="A0A3M7RTR6"/>
<dbReference type="UniPathway" id="UPA00253"/>
<sequence>MFFCQKIFRDMMKRLNKRRSKLRLLAFIDLYSKLRSTLIVFYGKGTFFLNTEFYDTLGVVIKVRINRRPVSKSVHFSSEH</sequence>
<dbReference type="InterPro" id="IPR036068">
    <property type="entry name" value="Nicotinate_pribotase-like_C"/>
</dbReference>
<evidence type="ECO:0000313" key="3">
    <source>
        <dbReference type="Proteomes" id="UP000276133"/>
    </source>
</evidence>
<comment type="caution">
    <text evidence="2">The sequence shown here is derived from an EMBL/GenBank/DDBJ whole genome shotgun (WGS) entry which is preliminary data.</text>
</comment>
<evidence type="ECO:0000313" key="2">
    <source>
        <dbReference type="EMBL" id="RNA26859.1"/>
    </source>
</evidence>
<proteinExistence type="predicted"/>
<reference evidence="2 3" key="1">
    <citation type="journal article" date="2018" name="Sci. Rep.">
        <title>Genomic signatures of local adaptation to the degree of environmental predictability in rotifers.</title>
        <authorList>
            <person name="Franch-Gras L."/>
            <person name="Hahn C."/>
            <person name="Garcia-Roger E.M."/>
            <person name="Carmona M.J."/>
            <person name="Serra M."/>
            <person name="Gomez A."/>
        </authorList>
    </citation>
    <scope>NUCLEOTIDE SEQUENCE [LARGE SCALE GENOMIC DNA]</scope>
    <source>
        <strain evidence="2">HYR1</strain>
    </source>
</reference>
<comment type="pathway">
    <text evidence="1">Cofactor biosynthesis; NAD(+) biosynthesis.</text>
</comment>
<keyword evidence="3" id="KW-1185">Reference proteome</keyword>